<keyword evidence="5 15" id="KW-0812">Transmembrane</keyword>
<dbReference type="FunFam" id="1.20.120.350:FF:000017">
    <property type="entry name" value="potassium voltage-gated channel subfamily KQT member 1"/>
    <property type="match status" value="1"/>
</dbReference>
<feature type="domain" description="Potassium channel voltage dependent KCNQ C-terminal" evidence="17">
    <location>
        <begin position="487"/>
        <end position="674"/>
    </location>
</feature>
<feature type="compositionally biased region" description="Gly residues" evidence="14">
    <location>
        <begin position="100"/>
        <end position="123"/>
    </location>
</feature>
<keyword evidence="6" id="KW-0631">Potassium channel</keyword>
<keyword evidence="8" id="KW-0630">Potassium</keyword>
<evidence type="ECO:0000256" key="10">
    <source>
        <dbReference type="ARBA" id="ARBA00023065"/>
    </source>
</evidence>
<evidence type="ECO:0000256" key="11">
    <source>
        <dbReference type="ARBA" id="ARBA00023136"/>
    </source>
</evidence>
<feature type="transmembrane region" description="Helical" evidence="15">
    <location>
        <begin position="354"/>
        <end position="371"/>
    </location>
</feature>
<evidence type="ECO:0000256" key="2">
    <source>
        <dbReference type="ARBA" id="ARBA00022448"/>
    </source>
</evidence>
<name>A0A8U8BQ87_GEOPR</name>
<feature type="compositionally biased region" description="Polar residues" evidence="14">
    <location>
        <begin position="495"/>
        <end position="509"/>
    </location>
</feature>
<evidence type="ECO:0000256" key="1">
    <source>
        <dbReference type="ARBA" id="ARBA00004651"/>
    </source>
</evidence>
<evidence type="ECO:0000256" key="3">
    <source>
        <dbReference type="ARBA" id="ARBA00022475"/>
    </source>
</evidence>
<dbReference type="SUPFAM" id="SSF81324">
    <property type="entry name" value="Voltage-gated potassium channels"/>
    <property type="match status" value="1"/>
</dbReference>
<dbReference type="Proteomes" id="UP000694382">
    <property type="component" value="Chromosome 23"/>
</dbReference>
<evidence type="ECO:0000256" key="15">
    <source>
        <dbReference type="SAM" id="Phobius"/>
    </source>
</evidence>
<feature type="transmembrane region" description="Helical" evidence="15">
    <location>
        <begin position="183"/>
        <end position="205"/>
    </location>
</feature>
<feature type="transmembrane region" description="Helical" evidence="15">
    <location>
        <begin position="383"/>
        <end position="408"/>
    </location>
</feature>
<sequence>MPQGLSPCPAASRTHRGGDSRPPPAPHGAFPARPVRRSPGGGGQVRRGGPARRGGGGGGPAGGGGQLKAGAGPGSGPGLARGVPRRPGPCGGRRPERGGHGGGGRGAAGGADGGADRGLGGDPRPGQQDPPPPPPPPPPRRRGLLAGPRPGAAPRPAGAPRCCRRRLQNCLYNVLERPRGWAFIYHVFIFLLVFSCLVLSVFSTIQEHQKLANECLFILEFVMIVVFGMEYIIRVWAAGCCCRYRGWRGRFRFARKPFCVIDFIVFIASVAVIAAGTQGNIFATSALRSMRFLQILRMVRMDRRGGTWKLLGSVVYAHSKELITAWYIGFLVLIFASFLVYLAEKDANVQFATYADSLWWGTVTLTTIGYGDKAPQTWLGRTLAAGFALLGISFFALPAGILGSGFALKVQEQHRQKHFEKRRTPAANLIQVRQDRVAVPVPTALTPLSPRSNKMGIKERIRLSSSQRQGGRSRQQQQHLGPPLHRSPSPEDTPEASSPTKVQKSWSFNDRTRFRASLRLKPRTPTEADCPAEDSGEERSSPCELTFEDVMPAVKTLIRAVRILKFLVAKRKFKETLRPYDVKDVIEQYSAGHLDMLGRIKSLQTRVDQIVGRDRALPADKKVREKGEKLALEAELVDELSMMGRVVKVERQVQSIEHKLDLLLGLYSQCLRKGSSNSFSLAAVRAPPGEPDVTSDYHSPAEHEDISASAQTLSSSRSASPSGQVLPGPPELSRGHHQLCKVLSHFCHQCRSVGARPRVVLPVSLGVPSVGSRGLSPPAQAAPLQKHSRAFCLPVHAPRAIYI</sequence>
<feature type="compositionally biased region" description="Low complexity" evidence="14">
    <location>
        <begin position="707"/>
        <end position="722"/>
    </location>
</feature>
<evidence type="ECO:0000313" key="19">
    <source>
        <dbReference type="Proteomes" id="UP000694382"/>
    </source>
</evidence>
<feature type="region of interest" description="Disordered" evidence="14">
    <location>
        <begin position="682"/>
        <end position="731"/>
    </location>
</feature>
<feature type="region of interest" description="Disordered" evidence="14">
    <location>
        <begin position="1"/>
        <end position="160"/>
    </location>
</feature>
<dbReference type="PANTHER" id="PTHR47735:SF7">
    <property type="entry name" value="POTASSIUM VOLTAGE-GATED CHANNEL SUBFAMILY KQT MEMBER 4"/>
    <property type="match status" value="1"/>
</dbReference>
<protein>
    <submittedName>
        <fullName evidence="18">Uncharacterized protein</fullName>
    </submittedName>
</protein>
<dbReference type="PRINTS" id="PR01461">
    <property type="entry name" value="KCNQ2CHANNEL"/>
</dbReference>
<dbReference type="PANTHER" id="PTHR47735">
    <property type="entry name" value="POTASSIUM VOLTAGE-GATED CHANNEL SUBFAMILY KQT MEMBER 4"/>
    <property type="match status" value="1"/>
</dbReference>
<evidence type="ECO:0000256" key="6">
    <source>
        <dbReference type="ARBA" id="ARBA00022826"/>
    </source>
</evidence>
<evidence type="ECO:0000256" key="12">
    <source>
        <dbReference type="ARBA" id="ARBA00023303"/>
    </source>
</evidence>
<comment type="subcellular location">
    <subcellularLocation>
        <location evidence="1">Cell membrane</location>
        <topology evidence="1">Multi-pass membrane protein</topology>
    </subcellularLocation>
</comment>
<dbReference type="Pfam" id="PF03520">
    <property type="entry name" value="KCNQ_channel"/>
    <property type="match status" value="1"/>
</dbReference>
<dbReference type="PRINTS" id="PR01459">
    <property type="entry name" value="KCNQCHANNEL"/>
</dbReference>
<reference evidence="18" key="2">
    <citation type="submission" date="2025-08" db="UniProtKB">
        <authorList>
            <consortium name="Ensembl"/>
        </authorList>
    </citation>
    <scope>IDENTIFICATION</scope>
</reference>
<organism evidence="18 19">
    <name type="scientific">Geospiza parvula</name>
    <name type="common">Small tree-finch</name>
    <name type="synonym">Camarhynchus parvulus</name>
    <dbReference type="NCBI Taxonomy" id="87175"/>
    <lineage>
        <taxon>Eukaryota</taxon>
        <taxon>Metazoa</taxon>
        <taxon>Chordata</taxon>
        <taxon>Craniata</taxon>
        <taxon>Vertebrata</taxon>
        <taxon>Euteleostomi</taxon>
        <taxon>Archelosauria</taxon>
        <taxon>Archosauria</taxon>
        <taxon>Dinosauria</taxon>
        <taxon>Saurischia</taxon>
        <taxon>Theropoda</taxon>
        <taxon>Coelurosauria</taxon>
        <taxon>Aves</taxon>
        <taxon>Neognathae</taxon>
        <taxon>Neoaves</taxon>
        <taxon>Telluraves</taxon>
        <taxon>Australaves</taxon>
        <taxon>Passeriformes</taxon>
        <taxon>Thraupidae</taxon>
        <taxon>Camarhynchus</taxon>
    </lineage>
</organism>
<feature type="domain" description="Ion transport" evidence="16">
    <location>
        <begin position="183"/>
        <end position="412"/>
    </location>
</feature>
<dbReference type="AlphaFoldDB" id="A0A8U8BQ87"/>
<feature type="compositionally biased region" description="Low complexity" evidence="14">
    <location>
        <begin position="464"/>
        <end position="478"/>
    </location>
</feature>
<dbReference type="Ensembl" id="ENSCPVT00000027826.1">
    <property type="protein sequence ID" value="ENSCPVP00000025298.1"/>
    <property type="gene ID" value="ENSCPVG00000014948.2"/>
</dbReference>
<evidence type="ECO:0000256" key="5">
    <source>
        <dbReference type="ARBA" id="ARBA00022692"/>
    </source>
</evidence>
<keyword evidence="3" id="KW-1003">Cell membrane</keyword>
<evidence type="ECO:0000256" key="4">
    <source>
        <dbReference type="ARBA" id="ARBA00022538"/>
    </source>
</evidence>
<keyword evidence="10" id="KW-0406">Ion transport</keyword>
<dbReference type="PRINTS" id="PR00169">
    <property type="entry name" value="KCHANNEL"/>
</dbReference>
<proteinExistence type="predicted"/>
<feature type="transmembrane region" description="Helical" evidence="15">
    <location>
        <begin position="217"/>
        <end position="237"/>
    </location>
</feature>
<dbReference type="Gene3D" id="1.10.287.70">
    <property type="match status" value="1"/>
</dbReference>
<keyword evidence="9 15" id="KW-1133">Transmembrane helix</keyword>
<evidence type="ECO:0000256" key="14">
    <source>
        <dbReference type="SAM" id="MobiDB-lite"/>
    </source>
</evidence>
<feature type="transmembrane region" description="Helical" evidence="15">
    <location>
        <begin position="258"/>
        <end position="283"/>
    </location>
</feature>
<accession>A0A8U8BQ87</accession>
<keyword evidence="4" id="KW-0633">Potassium transport</keyword>
<feature type="transmembrane region" description="Helical" evidence="15">
    <location>
        <begin position="323"/>
        <end position="342"/>
    </location>
</feature>
<evidence type="ECO:0000256" key="7">
    <source>
        <dbReference type="ARBA" id="ARBA00022882"/>
    </source>
</evidence>
<feature type="compositionally biased region" description="Gly residues" evidence="14">
    <location>
        <begin position="39"/>
        <end position="79"/>
    </location>
</feature>
<evidence type="ECO:0000313" key="18">
    <source>
        <dbReference type="Ensembl" id="ENSCPVP00000025298.1"/>
    </source>
</evidence>
<dbReference type="FunFam" id="1.10.287.70:FF:000016">
    <property type="entry name" value="Putative potassium voltage-gated channel subfamily KQT member 2"/>
    <property type="match status" value="1"/>
</dbReference>
<evidence type="ECO:0000256" key="13">
    <source>
        <dbReference type="ARBA" id="ARBA00034430"/>
    </source>
</evidence>
<evidence type="ECO:0000259" key="16">
    <source>
        <dbReference type="Pfam" id="PF00520"/>
    </source>
</evidence>
<evidence type="ECO:0000256" key="8">
    <source>
        <dbReference type="ARBA" id="ARBA00022958"/>
    </source>
</evidence>
<dbReference type="GO" id="GO:0008076">
    <property type="term" value="C:voltage-gated potassium channel complex"/>
    <property type="evidence" value="ECO:0007669"/>
    <property type="project" value="TreeGrafter"/>
</dbReference>
<keyword evidence="7" id="KW-0851">Voltage-gated channel</keyword>
<dbReference type="InterPro" id="IPR005821">
    <property type="entry name" value="Ion_trans_dom"/>
</dbReference>
<keyword evidence="19" id="KW-1185">Reference proteome</keyword>
<comment type="catalytic activity">
    <reaction evidence="13">
        <text>K(+)(in) = K(+)(out)</text>
        <dbReference type="Rhea" id="RHEA:29463"/>
        <dbReference type="ChEBI" id="CHEBI:29103"/>
    </reaction>
</comment>
<reference evidence="18" key="3">
    <citation type="submission" date="2025-09" db="UniProtKB">
        <authorList>
            <consortium name="Ensembl"/>
        </authorList>
    </citation>
    <scope>IDENTIFICATION</scope>
</reference>
<dbReference type="InterPro" id="IPR003947">
    <property type="entry name" value="K_chnl_volt-dep_KCNQ2"/>
</dbReference>
<feature type="compositionally biased region" description="Low complexity" evidence="14">
    <location>
        <begin position="144"/>
        <end position="160"/>
    </location>
</feature>
<keyword evidence="12" id="KW-0407">Ion channel</keyword>
<keyword evidence="11 15" id="KW-0472">Membrane</keyword>
<reference evidence="18" key="1">
    <citation type="submission" date="2020-02" db="EMBL/GenBank/DDBJ databases">
        <authorList>
            <person name="Enbody D E."/>
            <person name="Pettersson E M."/>
        </authorList>
    </citation>
    <scope>NUCLEOTIDE SEQUENCE [LARGE SCALE GENOMIC DNA]</scope>
</reference>
<dbReference type="InterPro" id="IPR013821">
    <property type="entry name" value="K_chnl_volt-dep_KCNQ_C"/>
</dbReference>
<keyword evidence="2" id="KW-0813">Transport</keyword>
<evidence type="ECO:0000256" key="9">
    <source>
        <dbReference type="ARBA" id="ARBA00022989"/>
    </source>
</evidence>
<evidence type="ECO:0000259" key="17">
    <source>
        <dbReference type="Pfam" id="PF03520"/>
    </source>
</evidence>
<feature type="compositionally biased region" description="Pro residues" evidence="14">
    <location>
        <begin position="128"/>
        <end position="138"/>
    </location>
</feature>
<dbReference type="InterPro" id="IPR003937">
    <property type="entry name" value="K_chnl_volt-dep_KCNQ"/>
</dbReference>
<dbReference type="GO" id="GO:0005249">
    <property type="term" value="F:voltage-gated potassium channel activity"/>
    <property type="evidence" value="ECO:0007669"/>
    <property type="project" value="InterPro"/>
</dbReference>
<dbReference type="Pfam" id="PF00520">
    <property type="entry name" value="Ion_trans"/>
    <property type="match status" value="1"/>
</dbReference>
<feature type="region of interest" description="Disordered" evidence="14">
    <location>
        <begin position="463"/>
        <end position="542"/>
    </location>
</feature>
<dbReference type="Gene3D" id="6.10.140.1910">
    <property type="match status" value="2"/>
</dbReference>